<dbReference type="Proteomes" id="UP000194221">
    <property type="component" value="Unassembled WGS sequence"/>
</dbReference>
<reference evidence="1 2" key="1">
    <citation type="submission" date="2015-03" db="EMBL/GenBank/DDBJ databases">
        <title>Genome sequence of Tenacibaculum sp. S2-2, isolated from intestinal microbiota of sea cucumber, Apostichopus japonicas.</title>
        <authorList>
            <person name="Shao Z."/>
            <person name="Wang L."/>
            <person name="Li X."/>
        </authorList>
    </citation>
    <scope>NUCLEOTIDE SEQUENCE [LARGE SCALE GENOMIC DNA]</scope>
    <source>
        <strain evidence="1 2">S2-2</strain>
    </source>
</reference>
<name>A0A1Y2PGT7_9FLAO</name>
<comment type="caution">
    <text evidence="1">The sequence shown here is derived from an EMBL/GenBank/DDBJ whole genome shotgun (WGS) entry which is preliminary data.</text>
</comment>
<organism evidence="1 2">
    <name type="scientific">Tenacibaculum holothuriorum</name>
    <dbReference type="NCBI Taxonomy" id="1635173"/>
    <lineage>
        <taxon>Bacteria</taxon>
        <taxon>Pseudomonadati</taxon>
        <taxon>Bacteroidota</taxon>
        <taxon>Flavobacteriia</taxon>
        <taxon>Flavobacteriales</taxon>
        <taxon>Flavobacteriaceae</taxon>
        <taxon>Tenacibaculum</taxon>
    </lineage>
</organism>
<dbReference type="EMBL" id="LAPZ01000001">
    <property type="protein sequence ID" value="OSY89211.1"/>
    <property type="molecule type" value="Genomic_DNA"/>
</dbReference>
<evidence type="ECO:0000313" key="1">
    <source>
        <dbReference type="EMBL" id="OSY89211.1"/>
    </source>
</evidence>
<dbReference type="Pfam" id="PF20113">
    <property type="entry name" value="DUF6503"/>
    <property type="match status" value="1"/>
</dbReference>
<dbReference type="RefSeq" id="WP_086029006.1">
    <property type="nucleotide sequence ID" value="NZ_LAPZ01000001.1"/>
</dbReference>
<dbReference type="OrthoDB" id="982433at2"/>
<evidence type="ECO:0000313" key="2">
    <source>
        <dbReference type="Proteomes" id="UP000194221"/>
    </source>
</evidence>
<dbReference type="InParanoid" id="A0A1Y2PGT7"/>
<dbReference type="STRING" id="1635173.WH52_00725"/>
<dbReference type="AlphaFoldDB" id="A0A1Y2PGT7"/>
<proteinExistence type="predicted"/>
<accession>A0A1Y2PGT7</accession>
<gene>
    <name evidence="1" type="ORF">WH52_00725</name>
</gene>
<sequence>MRYLVIFLIVLTSCKPEFTAQEVVDKAIESSKLNDLKKSTISFTFRDKNYKADRNNGEYALTRFFNVDSIIIKDELSNKGFKRTVNDSIVSLSEKYIKGYGNSVNSVHYFSILPLGLNDNAVYKKMLEPVTIKGKEYYKIQVTFSEEGGGDDFDDVFIYWFAKEGFKLDYLAYKYHTNGGGVRFRDVKKEQFKNGIRFVDYNNYKPLEKDIDFYTIDKLYEDGKLKKVSEIVLENIQVSIN</sequence>
<protein>
    <submittedName>
        <fullName evidence="1">Deoxyribose-phosphate aldolase</fullName>
    </submittedName>
</protein>
<dbReference type="InterPro" id="IPR045444">
    <property type="entry name" value="DUF6503"/>
</dbReference>
<keyword evidence="2" id="KW-1185">Reference proteome</keyword>